<dbReference type="Proteomes" id="UP001217945">
    <property type="component" value="Unassembled WGS sequence"/>
</dbReference>
<dbReference type="AlphaFoldDB" id="A0AAW6JEW2"/>
<proteinExistence type="predicted"/>
<accession>A0AAW6JEW2</accession>
<evidence type="ECO:0000313" key="1">
    <source>
        <dbReference type="EMBL" id="MDD1383198.1"/>
    </source>
</evidence>
<comment type="caution">
    <text evidence="1">The sequence shown here is derived from an EMBL/GenBank/DDBJ whole genome shotgun (WGS) entry which is preliminary data.</text>
</comment>
<dbReference type="EMBL" id="JAQTKT010000001">
    <property type="protein sequence ID" value="MDD1383198.1"/>
    <property type="molecule type" value="Genomic_DNA"/>
</dbReference>
<gene>
    <name evidence="1" type="ORF">PSQ53_09800</name>
</gene>
<reference evidence="1" key="1">
    <citation type="submission" date="2023-02" db="EMBL/GenBank/DDBJ databases">
        <title>Complete genome sequence of Limosilactobacillus reuteri SRCM217616 isolated from Bos taurus feces.</title>
        <authorList>
            <person name="Yang H.-G."/>
            <person name="Kim J.-W."/>
            <person name="Ha G.-S."/>
            <person name="Yang H.-J."/>
            <person name="Jeong D.-Y."/>
        </authorList>
    </citation>
    <scope>NUCLEOTIDE SEQUENCE</scope>
    <source>
        <strain evidence="1">SRCM217616</strain>
    </source>
</reference>
<sequence>MNKEKFISLLNNIIEENKTQKLDEIFQENFQFSYLKRLKFVKWTFESKLLFEEAVPLSNYWKQIADVYMDLRDREKNLVLKAIRQLKVTNDEMTNSILKILKKEADEFNINFPLRVNRILPKWIVTNLIVKNRHCADWLGIGIANLLKSKHDDSLFYLLNVKDLDNDNFNFGDEVSEYLKITLQFHLNPFTVNYAISEMMRDKKLKLLYDILKFQYLNKNTLAVLLEHKTIQKLMINVGLERELSSYELGILKEKFDYNFKFYGSEFVKFAKKYSIKLSSTIEYIDGIHMIDISSEGKLSWKFNTLSDAEMTFKKICTENNQLEIENYRTLLLKHLNDKNIKTFAKVKLIKAFFNSSELSPFIDSIKEYISKNLDSDKEIFNLAQYIALNGNYKKFTYADYDLFIALIKYKENKNIYSKILSINYSELPISNNFIDKQYVDFNVFFNCDLGRYFEVLKTMLEKREMEDNNLINRMEKLRLVNSAYRDFIVGRLWNYLGNTNYSVSANTLLGYSTAFSSFAPNDLKKFSDAAICLLNSNYNSASQSPYTAFNIALVLSDEIKPSIEVFSTNFNYDILRSLLEIFFFYKRKYLGSWLDKFSHLPRFPEICVSIALTYFEKIKVEKLSKIITYIERAASTQKGLIDISKFYSLKFKNLDDAHFEVLLQLTRVLIAKKYIVYSIMMGSNLKYITEKVKSDKKIKFINLFKNLLLKDEYEDLIK</sequence>
<evidence type="ECO:0000313" key="2">
    <source>
        <dbReference type="Proteomes" id="UP001217945"/>
    </source>
</evidence>
<name>A0AAW6JEW2_LIMRT</name>
<organism evidence="1 2">
    <name type="scientific">Limosilactobacillus reuteri</name>
    <name type="common">Lactobacillus reuteri</name>
    <dbReference type="NCBI Taxonomy" id="1598"/>
    <lineage>
        <taxon>Bacteria</taxon>
        <taxon>Bacillati</taxon>
        <taxon>Bacillota</taxon>
        <taxon>Bacilli</taxon>
        <taxon>Lactobacillales</taxon>
        <taxon>Lactobacillaceae</taxon>
        <taxon>Limosilactobacillus</taxon>
    </lineage>
</organism>
<protein>
    <submittedName>
        <fullName evidence="1">Uncharacterized protein</fullName>
    </submittedName>
</protein>
<dbReference type="RefSeq" id="WP_152727171.1">
    <property type="nucleotide sequence ID" value="NZ_JAJGWP010000252.1"/>
</dbReference>